<sequence length="197" mass="21284">MPCAYEFVLYKRETRGGARTKAHKATVGTRGAEPPKMSLKDAKWAAGALSSKDEGEEWDEKQRLEQHPSSDANETDSGRVLSRGNKSSSSASAHKATVGTRGAEPPKMSLKDAKWAAGALSSKDEGEEWDEKQRLEQHSSSGANETDSGRVLSRGNKSSSSASGLVGIIRNGRIPWLAPYSFIAESWIIVFHRPAIG</sequence>
<evidence type="ECO:0000313" key="2">
    <source>
        <dbReference type="Proteomes" id="UP000036681"/>
    </source>
</evidence>
<evidence type="ECO:0000313" key="3">
    <source>
        <dbReference type="WBParaSite" id="ALUE_0002159601-mRNA-1"/>
    </source>
</evidence>
<feature type="region of interest" description="Disordered" evidence="1">
    <location>
        <begin position="14"/>
        <end position="163"/>
    </location>
</feature>
<organism evidence="2 3">
    <name type="scientific">Ascaris lumbricoides</name>
    <name type="common">Giant roundworm</name>
    <dbReference type="NCBI Taxonomy" id="6252"/>
    <lineage>
        <taxon>Eukaryota</taxon>
        <taxon>Metazoa</taxon>
        <taxon>Ecdysozoa</taxon>
        <taxon>Nematoda</taxon>
        <taxon>Chromadorea</taxon>
        <taxon>Rhabditida</taxon>
        <taxon>Spirurina</taxon>
        <taxon>Ascaridomorpha</taxon>
        <taxon>Ascaridoidea</taxon>
        <taxon>Ascarididae</taxon>
        <taxon>Ascaris</taxon>
    </lineage>
</organism>
<dbReference type="Proteomes" id="UP000036681">
    <property type="component" value="Unplaced"/>
</dbReference>
<accession>A0A0M3IS68</accession>
<dbReference type="AlphaFoldDB" id="A0A0M3IS68"/>
<evidence type="ECO:0000256" key="1">
    <source>
        <dbReference type="SAM" id="MobiDB-lite"/>
    </source>
</evidence>
<dbReference type="WBParaSite" id="ALUE_0002159601-mRNA-1">
    <property type="protein sequence ID" value="ALUE_0002159601-mRNA-1"/>
    <property type="gene ID" value="ALUE_0002159601"/>
</dbReference>
<protein>
    <submittedName>
        <fullName evidence="3">Uncharacterized protein</fullName>
    </submittedName>
</protein>
<keyword evidence="2" id="KW-1185">Reference proteome</keyword>
<reference evidence="3" key="1">
    <citation type="submission" date="2017-02" db="UniProtKB">
        <authorList>
            <consortium name="WormBaseParasite"/>
        </authorList>
    </citation>
    <scope>IDENTIFICATION</scope>
</reference>
<proteinExistence type="predicted"/>
<name>A0A0M3IS68_ASCLU</name>